<comment type="catalytic activity">
    <reaction evidence="10">
        <text>8-oxo-dGTP + H2O = 8-oxo-dGMP + diphosphate + H(+)</text>
        <dbReference type="Rhea" id="RHEA:31575"/>
        <dbReference type="ChEBI" id="CHEBI:15377"/>
        <dbReference type="ChEBI" id="CHEBI:15378"/>
        <dbReference type="ChEBI" id="CHEBI:33019"/>
        <dbReference type="ChEBI" id="CHEBI:63224"/>
        <dbReference type="ChEBI" id="CHEBI:77896"/>
        <dbReference type="EC" id="3.6.1.55"/>
    </reaction>
</comment>
<dbReference type="GO" id="GO:0008413">
    <property type="term" value="F:8-oxo-7,8-dihydroguanosine triphosphate pyrophosphatase activity"/>
    <property type="evidence" value="ECO:0007669"/>
    <property type="project" value="TreeGrafter"/>
</dbReference>
<evidence type="ECO:0000256" key="7">
    <source>
        <dbReference type="ARBA" id="ARBA00022801"/>
    </source>
</evidence>
<dbReference type="PANTHER" id="PTHR47707:SF1">
    <property type="entry name" value="NUDIX HYDROLASE FAMILY PROTEIN"/>
    <property type="match status" value="1"/>
</dbReference>
<dbReference type="GO" id="GO:0006281">
    <property type="term" value="P:DNA repair"/>
    <property type="evidence" value="ECO:0007669"/>
    <property type="project" value="UniProtKB-KW"/>
</dbReference>
<sequence length="104" mass="11936">MRTVTAALLIKDGLCLIAKRGAPDPLANLWEFPGGKIEEGETPEECLQREMQEEFQIDVEVGTFFAESIYEYERGTIQLLAYWVNWNGHSLHPTVHDEITWVDK</sequence>
<dbReference type="RefSeq" id="WP_007952456.1">
    <property type="nucleotide sequence ID" value="NZ_CP010978.1"/>
</dbReference>
<keyword evidence="3" id="KW-0515">Mutator protein</keyword>
<name>I8U5S1_9FIRM</name>
<dbReference type="Proteomes" id="UP000005361">
    <property type="component" value="Chromosome"/>
</dbReference>
<keyword evidence="5" id="KW-0479">Metal-binding</keyword>
<dbReference type="GO" id="GO:0044715">
    <property type="term" value="F:8-oxo-dGDP phosphatase activity"/>
    <property type="evidence" value="ECO:0007669"/>
    <property type="project" value="TreeGrafter"/>
</dbReference>
<evidence type="ECO:0000256" key="2">
    <source>
        <dbReference type="ARBA" id="ARBA00005582"/>
    </source>
</evidence>
<evidence type="ECO:0000256" key="1">
    <source>
        <dbReference type="ARBA" id="ARBA00001946"/>
    </source>
</evidence>
<dbReference type="OrthoDB" id="9810648at2"/>
<dbReference type="GO" id="GO:0035539">
    <property type="term" value="F:8-oxo-7,8-dihydrodeoxyguanosine triphosphate pyrophosphatase activity"/>
    <property type="evidence" value="ECO:0007669"/>
    <property type="project" value="UniProtKB-EC"/>
</dbReference>
<dbReference type="PROSITE" id="PS51462">
    <property type="entry name" value="NUDIX"/>
    <property type="match status" value="1"/>
</dbReference>
<dbReference type="Pfam" id="PF00293">
    <property type="entry name" value="NUDIX"/>
    <property type="match status" value="1"/>
</dbReference>
<evidence type="ECO:0000259" key="12">
    <source>
        <dbReference type="PROSITE" id="PS51462"/>
    </source>
</evidence>
<keyword evidence="4" id="KW-0235">DNA replication</keyword>
<dbReference type="CDD" id="cd03425">
    <property type="entry name" value="NUDIX_MutT_NudA_like"/>
    <property type="match status" value="1"/>
</dbReference>
<evidence type="ECO:0000256" key="4">
    <source>
        <dbReference type="ARBA" id="ARBA00022705"/>
    </source>
</evidence>
<dbReference type="InterPro" id="IPR000086">
    <property type="entry name" value="NUDIX_hydrolase_dom"/>
</dbReference>
<evidence type="ECO:0000313" key="13">
    <source>
        <dbReference type="EMBL" id="AJQ27947.1"/>
    </source>
</evidence>
<keyword evidence="9" id="KW-0234">DNA repair</keyword>
<dbReference type="STRING" id="1192197.JBW_02603"/>
<dbReference type="EMBL" id="CP010978">
    <property type="protein sequence ID" value="AJQ27947.1"/>
    <property type="molecule type" value="Genomic_DNA"/>
</dbReference>
<dbReference type="SUPFAM" id="SSF55811">
    <property type="entry name" value="Nudix"/>
    <property type="match status" value="1"/>
</dbReference>
<dbReference type="KEGG" id="pft:JBW_02603"/>
<evidence type="ECO:0000256" key="11">
    <source>
        <dbReference type="ARBA" id="ARBA00038905"/>
    </source>
</evidence>
<dbReference type="EC" id="3.6.1.55" evidence="11"/>
<dbReference type="AlphaFoldDB" id="I8U5S1"/>
<evidence type="ECO:0000313" key="14">
    <source>
        <dbReference type="Proteomes" id="UP000005361"/>
    </source>
</evidence>
<reference evidence="13 14" key="1">
    <citation type="journal article" date="2015" name="Genome Announc.">
        <title>Complete Genome Sequence of Pelosinus fermentans JBW45, a Member of a Remarkably Competitive Group of Negativicutes in the Firmicutes Phylum.</title>
        <authorList>
            <person name="De Leon K.B."/>
            <person name="Utturkar S.M."/>
            <person name="Camilleri L.B."/>
            <person name="Elias D.A."/>
            <person name="Arkin A.P."/>
            <person name="Fields M.W."/>
            <person name="Brown S.D."/>
            <person name="Wall J.D."/>
        </authorList>
    </citation>
    <scope>NUCLEOTIDE SEQUENCE [LARGE SCALE GENOMIC DNA]</scope>
    <source>
        <strain evidence="13 14">JBW45</strain>
    </source>
</reference>
<evidence type="ECO:0000256" key="3">
    <source>
        <dbReference type="ARBA" id="ARBA00022457"/>
    </source>
</evidence>
<evidence type="ECO:0000256" key="8">
    <source>
        <dbReference type="ARBA" id="ARBA00022842"/>
    </source>
</evidence>
<keyword evidence="7 13" id="KW-0378">Hydrolase</keyword>
<dbReference type="Gene3D" id="3.90.79.10">
    <property type="entry name" value="Nucleoside Triphosphate Pyrophosphohydrolase"/>
    <property type="match status" value="1"/>
</dbReference>
<accession>I8U5S1</accession>
<protein>
    <recommendedName>
        <fullName evidence="11">8-oxo-dGTP diphosphatase</fullName>
        <ecNumber evidence="11">3.6.1.55</ecNumber>
    </recommendedName>
</protein>
<evidence type="ECO:0000256" key="9">
    <source>
        <dbReference type="ARBA" id="ARBA00023204"/>
    </source>
</evidence>
<gene>
    <name evidence="13" type="ORF">JBW_02603</name>
</gene>
<evidence type="ECO:0000256" key="6">
    <source>
        <dbReference type="ARBA" id="ARBA00022763"/>
    </source>
</evidence>
<comment type="cofactor">
    <cofactor evidence="1">
        <name>Mg(2+)</name>
        <dbReference type="ChEBI" id="CHEBI:18420"/>
    </cofactor>
</comment>
<proteinExistence type="inferred from homology"/>
<comment type="similarity">
    <text evidence="2">Belongs to the Nudix hydrolase family.</text>
</comment>
<dbReference type="InterPro" id="IPR020476">
    <property type="entry name" value="Nudix_hydrolase"/>
</dbReference>
<dbReference type="HOGENOM" id="CLU_037162_19_1_9"/>
<keyword evidence="6" id="KW-0227">DNA damage</keyword>
<dbReference type="InterPro" id="IPR015797">
    <property type="entry name" value="NUDIX_hydrolase-like_dom_sf"/>
</dbReference>
<evidence type="ECO:0000256" key="5">
    <source>
        <dbReference type="ARBA" id="ARBA00022723"/>
    </source>
</evidence>
<evidence type="ECO:0000256" key="10">
    <source>
        <dbReference type="ARBA" id="ARBA00035861"/>
    </source>
</evidence>
<reference evidence="14" key="2">
    <citation type="submission" date="2015-02" db="EMBL/GenBank/DDBJ databases">
        <title>Complete Genome Sequence of Pelosinus fermentans JBW45.</title>
        <authorList>
            <person name="De Leon K.B."/>
            <person name="Utturkar S.M."/>
            <person name="Camilleri L.B."/>
            <person name="Arkin A.P."/>
            <person name="Fields M.W."/>
            <person name="Brown S.D."/>
            <person name="Wall J.D."/>
        </authorList>
    </citation>
    <scope>NUCLEOTIDE SEQUENCE [LARGE SCALE GENOMIC DNA]</scope>
    <source>
        <strain evidence="14">JBW45</strain>
    </source>
</reference>
<dbReference type="GO" id="GO:0046872">
    <property type="term" value="F:metal ion binding"/>
    <property type="evidence" value="ECO:0007669"/>
    <property type="project" value="UniProtKB-KW"/>
</dbReference>
<dbReference type="PRINTS" id="PR00502">
    <property type="entry name" value="NUDIXFAMILY"/>
</dbReference>
<dbReference type="GO" id="GO:0006260">
    <property type="term" value="P:DNA replication"/>
    <property type="evidence" value="ECO:0007669"/>
    <property type="project" value="UniProtKB-KW"/>
</dbReference>
<dbReference type="PANTHER" id="PTHR47707">
    <property type="entry name" value="8-OXO-DGTP DIPHOSPHATASE"/>
    <property type="match status" value="1"/>
</dbReference>
<dbReference type="GO" id="GO:0044716">
    <property type="term" value="F:8-oxo-GDP phosphatase activity"/>
    <property type="evidence" value="ECO:0007669"/>
    <property type="project" value="TreeGrafter"/>
</dbReference>
<feature type="domain" description="Nudix hydrolase" evidence="12">
    <location>
        <begin position="1"/>
        <end position="104"/>
    </location>
</feature>
<keyword evidence="8" id="KW-0460">Magnesium</keyword>
<dbReference type="InterPro" id="IPR047127">
    <property type="entry name" value="MutT-like"/>
</dbReference>
<organism evidence="13 14">
    <name type="scientific">Pelosinus fermentans JBW45</name>
    <dbReference type="NCBI Taxonomy" id="1192197"/>
    <lineage>
        <taxon>Bacteria</taxon>
        <taxon>Bacillati</taxon>
        <taxon>Bacillota</taxon>
        <taxon>Negativicutes</taxon>
        <taxon>Selenomonadales</taxon>
        <taxon>Sporomusaceae</taxon>
        <taxon>Pelosinus</taxon>
    </lineage>
</organism>